<keyword evidence="1" id="KW-1133">Transmembrane helix</keyword>
<keyword evidence="1" id="KW-0472">Membrane</keyword>
<feature type="transmembrane region" description="Helical" evidence="1">
    <location>
        <begin position="125"/>
        <end position="146"/>
    </location>
</feature>
<feature type="transmembrane region" description="Helical" evidence="1">
    <location>
        <begin position="6"/>
        <end position="29"/>
    </location>
</feature>
<evidence type="ECO:0000256" key="1">
    <source>
        <dbReference type="SAM" id="Phobius"/>
    </source>
</evidence>
<keyword evidence="1" id="KW-0812">Transmembrane</keyword>
<feature type="transmembrane region" description="Helical" evidence="1">
    <location>
        <begin position="152"/>
        <end position="174"/>
    </location>
</feature>
<sequence>MLVYILSGVSLLATFLVTTLGAVIIGTFIWRKASGQQQGSLKTRFKVGLISGIFATLAYDLSRYLLVTLTPMTVWPFEAFMVFGQAFIGEEVRGPGVFLLGVIYHVINGLTFAIAYTFAFAHKGVWAGLAWALTLEVLMLTIYPGWLQIDQIGQFVGMSFFGHVFYGLVLGYTARKLIVRYKG</sequence>
<reference evidence="2 3" key="1">
    <citation type="submission" date="2018-04" db="EMBL/GenBank/DDBJ databases">
        <title>Genomic Encyclopedia of Archaeal and Bacterial Type Strains, Phase II (KMG-II): from individual species to whole genera.</title>
        <authorList>
            <person name="Goeker M."/>
        </authorList>
    </citation>
    <scope>NUCLEOTIDE SEQUENCE [LARGE SCALE GENOMIC DNA]</scope>
    <source>
        <strain evidence="2 3">DSM 45169</strain>
    </source>
</reference>
<dbReference type="Proteomes" id="UP000241639">
    <property type="component" value="Unassembled WGS sequence"/>
</dbReference>
<dbReference type="EMBL" id="PZZP01000001">
    <property type="protein sequence ID" value="PTM57537.1"/>
    <property type="molecule type" value="Genomic_DNA"/>
</dbReference>
<accession>A0A2T4Z6N1</accession>
<organism evidence="2 3">
    <name type="scientific">Desmospora activa DSM 45169</name>
    <dbReference type="NCBI Taxonomy" id="1121389"/>
    <lineage>
        <taxon>Bacteria</taxon>
        <taxon>Bacillati</taxon>
        <taxon>Bacillota</taxon>
        <taxon>Bacilli</taxon>
        <taxon>Bacillales</taxon>
        <taxon>Thermoactinomycetaceae</taxon>
        <taxon>Desmospora</taxon>
    </lineage>
</organism>
<evidence type="ECO:0000313" key="3">
    <source>
        <dbReference type="Proteomes" id="UP000241639"/>
    </source>
</evidence>
<gene>
    <name evidence="2" type="ORF">C8J48_0085</name>
</gene>
<feature type="transmembrane region" description="Helical" evidence="1">
    <location>
        <begin position="97"/>
        <end position="118"/>
    </location>
</feature>
<name>A0A2T4Z6N1_9BACL</name>
<feature type="transmembrane region" description="Helical" evidence="1">
    <location>
        <begin position="49"/>
        <end position="77"/>
    </location>
</feature>
<dbReference type="AlphaFoldDB" id="A0A2T4Z6N1"/>
<keyword evidence="3" id="KW-1185">Reference proteome</keyword>
<protein>
    <submittedName>
        <fullName evidence="2">Uncharacterized protein</fullName>
    </submittedName>
</protein>
<comment type="caution">
    <text evidence="2">The sequence shown here is derived from an EMBL/GenBank/DDBJ whole genome shotgun (WGS) entry which is preliminary data.</text>
</comment>
<proteinExistence type="predicted"/>
<evidence type="ECO:0000313" key="2">
    <source>
        <dbReference type="EMBL" id="PTM57537.1"/>
    </source>
</evidence>